<reference evidence="4 5" key="1">
    <citation type="journal article" date="2014" name="Nat. Commun.">
        <title>Multiple recent horizontal transfers of a large genomic region in cheese making fungi.</title>
        <authorList>
            <person name="Cheeseman K."/>
            <person name="Ropars J."/>
            <person name="Renault P."/>
            <person name="Dupont J."/>
            <person name="Gouzy J."/>
            <person name="Branca A."/>
            <person name="Abraham A.L."/>
            <person name="Ceppi M."/>
            <person name="Conseiller E."/>
            <person name="Debuchy R."/>
            <person name="Malagnac F."/>
            <person name="Goarin A."/>
            <person name="Silar P."/>
            <person name="Lacoste S."/>
            <person name="Sallet E."/>
            <person name="Bensimon A."/>
            <person name="Giraud T."/>
            <person name="Brygoo Y."/>
        </authorList>
    </citation>
    <scope>NUCLEOTIDE SEQUENCE [LARGE SCALE GENOMIC DNA]</scope>
    <source>
        <strain evidence="5">FM 013</strain>
    </source>
</reference>
<sequence>MAAFSRALMLDVLLEHFGTLRPESKSKICSSNPETIHGAASKADSGVLRKLLRRGGDVNAVDGQRRTALHLAASNGHERLPSYYSTTNTLIWLRWIKETARRSTQLRWVDISQCYHDDVTERLLTENDVDVNTVGGGGRYDEPSTSLHHLARRTDTVVLRWFLARPTLDPSICAGFQSPLRLGITEGNIAVINQLNSIDEESALFVAVRNESLNIMDILLQHPDINLNLSNRWGETALVLAVKGGDVEIVKRLPQDSKRVSNLIFPALLAKSRNSNVVEKLIEDEIKRKRRDTCYPSQELFTRHVRFAYV</sequence>
<dbReference type="Pfam" id="PF12796">
    <property type="entry name" value="Ank_2"/>
    <property type="match status" value="1"/>
</dbReference>
<dbReference type="PANTHER" id="PTHR24123:SF33">
    <property type="entry name" value="PROTEIN HOS4"/>
    <property type="match status" value="1"/>
</dbReference>
<organism evidence="4 5">
    <name type="scientific">Penicillium camemberti (strain FM 013)</name>
    <dbReference type="NCBI Taxonomy" id="1429867"/>
    <lineage>
        <taxon>Eukaryota</taxon>
        <taxon>Fungi</taxon>
        <taxon>Dikarya</taxon>
        <taxon>Ascomycota</taxon>
        <taxon>Pezizomycotina</taxon>
        <taxon>Eurotiomycetes</taxon>
        <taxon>Eurotiomycetidae</taxon>
        <taxon>Eurotiales</taxon>
        <taxon>Aspergillaceae</taxon>
        <taxon>Penicillium</taxon>
    </lineage>
</organism>
<dbReference type="SMART" id="SM00248">
    <property type="entry name" value="ANK"/>
    <property type="match status" value="4"/>
</dbReference>
<protein>
    <submittedName>
        <fullName evidence="4">Ankyrin repeat-containing domain</fullName>
    </submittedName>
</protein>
<dbReference type="PANTHER" id="PTHR24123">
    <property type="entry name" value="ANKYRIN REPEAT-CONTAINING"/>
    <property type="match status" value="1"/>
</dbReference>
<dbReference type="Proteomes" id="UP000053732">
    <property type="component" value="Unassembled WGS sequence"/>
</dbReference>
<accession>A0A0G4PMH0</accession>
<dbReference type="InterPro" id="IPR036770">
    <property type="entry name" value="Ankyrin_rpt-contain_sf"/>
</dbReference>
<dbReference type="STRING" id="1429867.A0A0G4PMH0"/>
<proteinExistence type="predicted"/>
<dbReference type="InterPro" id="IPR002110">
    <property type="entry name" value="Ankyrin_rpt"/>
</dbReference>
<dbReference type="Gene3D" id="1.25.40.20">
    <property type="entry name" value="Ankyrin repeat-containing domain"/>
    <property type="match status" value="2"/>
</dbReference>
<keyword evidence="1" id="KW-0677">Repeat</keyword>
<evidence type="ECO:0000313" key="5">
    <source>
        <dbReference type="Proteomes" id="UP000053732"/>
    </source>
</evidence>
<evidence type="ECO:0000256" key="2">
    <source>
        <dbReference type="ARBA" id="ARBA00023043"/>
    </source>
</evidence>
<feature type="repeat" description="ANK" evidence="3">
    <location>
        <begin position="31"/>
        <end position="63"/>
    </location>
</feature>
<keyword evidence="5" id="KW-1185">Reference proteome</keyword>
<dbReference type="EMBL" id="HG793156">
    <property type="protein sequence ID" value="CRL27554.1"/>
    <property type="molecule type" value="Genomic_DNA"/>
</dbReference>
<evidence type="ECO:0000256" key="3">
    <source>
        <dbReference type="PROSITE-ProRule" id="PRU00023"/>
    </source>
</evidence>
<gene>
    <name evidence="4" type="ORF">PCAMFM013_S023g000012</name>
</gene>
<dbReference type="SUPFAM" id="SSF48403">
    <property type="entry name" value="Ankyrin repeat"/>
    <property type="match status" value="1"/>
</dbReference>
<keyword evidence="2 3" id="KW-0040">ANK repeat</keyword>
<dbReference type="InterPro" id="IPR051165">
    <property type="entry name" value="Multifunctional_ANK_Repeat"/>
</dbReference>
<evidence type="ECO:0000313" key="4">
    <source>
        <dbReference type="EMBL" id="CRL27554.1"/>
    </source>
</evidence>
<dbReference type="PROSITE" id="PS50088">
    <property type="entry name" value="ANK_REPEAT"/>
    <property type="match status" value="1"/>
</dbReference>
<dbReference type="AlphaFoldDB" id="A0A0G4PMH0"/>
<evidence type="ECO:0000256" key="1">
    <source>
        <dbReference type="ARBA" id="ARBA00022737"/>
    </source>
</evidence>
<name>A0A0G4PMH0_PENC3</name>